<dbReference type="Gene3D" id="3.40.1030.10">
    <property type="entry name" value="Nucleoside phosphorylase/phosphoribosyltransferase catalytic domain"/>
    <property type="match status" value="1"/>
</dbReference>
<organism evidence="4 5">
    <name type="scientific">Puccinia striiformis</name>
    <dbReference type="NCBI Taxonomy" id="27350"/>
    <lineage>
        <taxon>Eukaryota</taxon>
        <taxon>Fungi</taxon>
        <taxon>Dikarya</taxon>
        <taxon>Basidiomycota</taxon>
        <taxon>Pucciniomycotina</taxon>
        <taxon>Pucciniomycetes</taxon>
        <taxon>Pucciniales</taxon>
        <taxon>Pucciniaceae</taxon>
        <taxon>Puccinia</taxon>
    </lineage>
</organism>
<dbReference type="OrthoDB" id="427800at2759"/>
<dbReference type="SUPFAM" id="SSF52418">
    <property type="entry name" value="Nucleoside phosphorylase/phosphoribosyltransferase catalytic domain"/>
    <property type="match status" value="1"/>
</dbReference>
<reference evidence="4 5" key="1">
    <citation type="submission" date="2017-12" db="EMBL/GenBank/DDBJ databases">
        <title>Gene loss provides genomic basis for host adaptation in cereal stripe rust fungi.</title>
        <authorList>
            <person name="Xia C."/>
        </authorList>
    </citation>
    <scope>NUCLEOTIDE SEQUENCE [LARGE SCALE GENOMIC DNA]</scope>
    <source>
        <strain evidence="4 5">93TX-2</strain>
    </source>
</reference>
<protein>
    <recommendedName>
        <fullName evidence="3">Glycosyl transferase family 3 domain-containing protein</fullName>
    </recommendedName>
</protein>
<proteinExistence type="predicted"/>
<gene>
    <name evidence="4" type="ORF">PSHT_14498</name>
</gene>
<reference evidence="5" key="2">
    <citation type="journal article" date="2018" name="BMC Genomics">
        <title>Genomic insights into host adaptation between the wheat stripe rust pathogen (Puccinia striiformis f. sp. tritici) and the barley stripe rust pathogen (Puccinia striiformis f. sp. hordei).</title>
        <authorList>
            <person name="Xia C."/>
            <person name="Wang M."/>
            <person name="Yin C."/>
            <person name="Cornejo O.E."/>
            <person name="Hulbert S.H."/>
            <person name="Chen X."/>
        </authorList>
    </citation>
    <scope>NUCLEOTIDE SEQUENCE [LARGE SCALE GENOMIC DNA]</scope>
    <source>
        <strain evidence="5">93TX-2</strain>
    </source>
</reference>
<accession>A0A2S4UK34</accession>
<feature type="domain" description="Glycosyl transferase family 3" evidence="3">
    <location>
        <begin position="64"/>
        <end position="178"/>
    </location>
</feature>
<dbReference type="VEuPathDB" id="FungiDB:PSTT_05107"/>
<dbReference type="AlphaFoldDB" id="A0A2S4UK34"/>
<dbReference type="EMBL" id="PKSM01000328">
    <property type="protein sequence ID" value="POV97576.1"/>
    <property type="molecule type" value="Genomic_DNA"/>
</dbReference>
<keyword evidence="5" id="KW-1185">Reference proteome</keyword>
<keyword evidence="1" id="KW-0328">Glycosyltransferase</keyword>
<evidence type="ECO:0000313" key="4">
    <source>
        <dbReference type="EMBL" id="POV97576.1"/>
    </source>
</evidence>
<sequence length="178" mass="18638">MLMGLQARRLINIEPNASVPPQFSGLLKSQRLLLLVLIGMNDSSRPPAGVGDCQAPQHNPAVNPICDIVGTGGDGFNTFNVSTTAAIVAAGAGVKVCKHGNWGSSSALGSAALLMAVGLPLNALGPSQVTQLIKDPELDFAFLYLLKFYPIFAQQSVIHKSLGFSTIFKLLGNLLNPA</sequence>
<dbReference type="GO" id="GO:0000162">
    <property type="term" value="P:L-tryptophan biosynthetic process"/>
    <property type="evidence" value="ECO:0007669"/>
    <property type="project" value="InterPro"/>
</dbReference>
<evidence type="ECO:0000259" key="3">
    <source>
        <dbReference type="Pfam" id="PF00591"/>
    </source>
</evidence>
<dbReference type="Proteomes" id="UP000238274">
    <property type="component" value="Unassembled WGS sequence"/>
</dbReference>
<dbReference type="VEuPathDB" id="FungiDB:PSHT_14498"/>
<dbReference type="InterPro" id="IPR035902">
    <property type="entry name" value="Nuc_phospho_transferase"/>
</dbReference>
<dbReference type="InterPro" id="IPR000312">
    <property type="entry name" value="Glycosyl_Trfase_fam3"/>
</dbReference>
<dbReference type="GO" id="GO:0004048">
    <property type="term" value="F:anthranilate phosphoribosyltransferase activity"/>
    <property type="evidence" value="ECO:0007669"/>
    <property type="project" value="InterPro"/>
</dbReference>
<comment type="caution">
    <text evidence="4">The sequence shown here is derived from an EMBL/GenBank/DDBJ whole genome shotgun (WGS) entry which is preliminary data.</text>
</comment>
<name>A0A2S4UK34_9BASI</name>
<dbReference type="PANTHER" id="PTHR43285:SF2">
    <property type="entry name" value="ANTHRANILATE PHOSPHORIBOSYLTRANSFERASE"/>
    <property type="match status" value="1"/>
</dbReference>
<keyword evidence="2" id="KW-0808">Transferase</keyword>
<evidence type="ECO:0000313" key="5">
    <source>
        <dbReference type="Proteomes" id="UP000238274"/>
    </source>
</evidence>
<dbReference type="GO" id="GO:0005829">
    <property type="term" value="C:cytosol"/>
    <property type="evidence" value="ECO:0007669"/>
    <property type="project" value="TreeGrafter"/>
</dbReference>
<dbReference type="PANTHER" id="PTHR43285">
    <property type="entry name" value="ANTHRANILATE PHOSPHORIBOSYLTRANSFERASE"/>
    <property type="match status" value="1"/>
</dbReference>
<evidence type="ECO:0000256" key="1">
    <source>
        <dbReference type="ARBA" id="ARBA00022676"/>
    </source>
</evidence>
<dbReference type="Pfam" id="PF00591">
    <property type="entry name" value="Glycos_transf_3"/>
    <property type="match status" value="1"/>
</dbReference>
<dbReference type="InterPro" id="IPR005940">
    <property type="entry name" value="Anthranilate_Pribosyl_Tfrase"/>
</dbReference>
<reference evidence="5" key="3">
    <citation type="journal article" date="2018" name="Mol. Plant Microbe Interact.">
        <title>Genome sequence resources for the wheat stripe rust pathogen (Puccinia striiformis f. sp. tritici) and the barley stripe rust pathogen (Puccinia striiformis f. sp. hordei).</title>
        <authorList>
            <person name="Xia C."/>
            <person name="Wang M."/>
            <person name="Yin C."/>
            <person name="Cornejo O.E."/>
            <person name="Hulbert S.H."/>
            <person name="Chen X."/>
        </authorList>
    </citation>
    <scope>NUCLEOTIDE SEQUENCE [LARGE SCALE GENOMIC DNA]</scope>
    <source>
        <strain evidence="5">93TX-2</strain>
    </source>
</reference>
<evidence type="ECO:0000256" key="2">
    <source>
        <dbReference type="ARBA" id="ARBA00022679"/>
    </source>
</evidence>